<gene>
    <name evidence="2" type="ORF">EZH22_27080</name>
</gene>
<evidence type="ECO:0000313" key="2">
    <source>
        <dbReference type="EMBL" id="QRG06551.1"/>
    </source>
</evidence>
<proteinExistence type="predicted"/>
<evidence type="ECO:0000313" key="3">
    <source>
        <dbReference type="Proteomes" id="UP000596427"/>
    </source>
</evidence>
<sequence>MPEVTALGEIDERIAAARENLSELMEQATAASGAADEARTADRIAEQQALLDDLIKQREALVR</sequence>
<feature type="coiled-coil region" evidence="1">
    <location>
        <begin position="7"/>
        <end position="34"/>
    </location>
</feature>
<dbReference type="RefSeq" id="WP_203193457.1">
    <property type="nucleotide sequence ID" value="NZ_CP063362.1"/>
</dbReference>
<dbReference type="AlphaFoldDB" id="A0A974SHQ9"/>
<keyword evidence="3" id="KW-1185">Reference proteome</keyword>
<evidence type="ECO:0000256" key="1">
    <source>
        <dbReference type="SAM" id="Coils"/>
    </source>
</evidence>
<organism evidence="2 3">
    <name type="scientific">Xanthobacter dioxanivorans</name>
    <dbReference type="NCBI Taxonomy" id="2528964"/>
    <lineage>
        <taxon>Bacteria</taxon>
        <taxon>Pseudomonadati</taxon>
        <taxon>Pseudomonadota</taxon>
        <taxon>Alphaproteobacteria</taxon>
        <taxon>Hyphomicrobiales</taxon>
        <taxon>Xanthobacteraceae</taxon>
        <taxon>Xanthobacter</taxon>
    </lineage>
</organism>
<dbReference type="EMBL" id="CP063362">
    <property type="protein sequence ID" value="QRG06551.1"/>
    <property type="molecule type" value="Genomic_DNA"/>
</dbReference>
<dbReference type="KEGG" id="xdi:EZH22_27080"/>
<reference evidence="2 3" key="1">
    <citation type="submission" date="2020-10" db="EMBL/GenBank/DDBJ databases">
        <title>Degradation of 1,4-Dioxane by Xanthobacter sp. YN2, via a Novel Group-2 Soluble Di-Iron Monooxygenase.</title>
        <authorList>
            <person name="Ma F."/>
            <person name="Wang Y."/>
            <person name="Yang J."/>
            <person name="Guo H."/>
            <person name="Su D."/>
            <person name="Yu L."/>
        </authorList>
    </citation>
    <scope>NUCLEOTIDE SEQUENCE [LARGE SCALE GENOMIC DNA]</scope>
    <source>
        <strain evidence="2 3">YN2</strain>
    </source>
</reference>
<dbReference type="Proteomes" id="UP000596427">
    <property type="component" value="Chromosome"/>
</dbReference>
<name>A0A974SHQ9_9HYPH</name>
<protein>
    <submittedName>
        <fullName evidence="2">Uncharacterized protein</fullName>
    </submittedName>
</protein>
<accession>A0A974SHQ9</accession>
<keyword evidence="1" id="KW-0175">Coiled coil</keyword>